<reference evidence="2 3" key="1">
    <citation type="submission" date="2024-09" db="EMBL/GenBank/DDBJ databases">
        <title>Chromosome-scale assembly of Riccia sorocarpa.</title>
        <authorList>
            <person name="Paukszto L."/>
        </authorList>
    </citation>
    <scope>NUCLEOTIDE SEQUENCE [LARGE SCALE GENOMIC DNA]</scope>
    <source>
        <strain evidence="2">LP-2024</strain>
        <tissue evidence="2">Aerial parts of the thallus</tissue>
    </source>
</reference>
<dbReference type="PANTHER" id="PTHR46601">
    <property type="entry name" value="ULP_PROTEASE DOMAIN-CONTAINING PROTEIN"/>
    <property type="match status" value="1"/>
</dbReference>
<feature type="compositionally biased region" description="Polar residues" evidence="1">
    <location>
        <begin position="52"/>
        <end position="62"/>
    </location>
</feature>
<comment type="caution">
    <text evidence="2">The sequence shown here is derived from an EMBL/GenBank/DDBJ whole genome shotgun (WGS) entry which is preliminary data.</text>
</comment>
<evidence type="ECO:0000256" key="1">
    <source>
        <dbReference type="SAM" id="MobiDB-lite"/>
    </source>
</evidence>
<name>A0ABD3HRT5_9MARC</name>
<dbReference type="Proteomes" id="UP001633002">
    <property type="component" value="Unassembled WGS sequence"/>
</dbReference>
<evidence type="ECO:0000313" key="2">
    <source>
        <dbReference type="EMBL" id="KAL3692810.1"/>
    </source>
</evidence>
<sequence>MGSQSRRQSTVDRRRTDQLGQSARRIARANEDRLRLRRQRYAEQQAERRAASSSEPVASGSQRGIRRKVMEMVDKLKSLSGESVEYESKILTRFLQHSTISKALKVDEIMSLKEQRAAKLLLANLATGLQTVKGTHTQDDVIAKKCALRMCSSKCIIDNRLGRQSSRCLKIAPRNIRIHANGRATVLDENNTQIGKWAGVKPGRAQRSDILSAKVRELVLNWWTEETRVSPIAKRVLKRQNHAIHTLDKTQTEFYELFMLSHSMVMVGGVWIPTRISQSMFCKLKPRWVKKEKDRNICCCRYHVELVNCKNTLNTLRKEHHGHGTRTRSCAWLDVNCMPCRGGGSSETHGARGVTEAAVEAEEMNCAASNNLVQRLRDLVSLFVCPRIHVAAEGSETEYWFKKACINLQCAQCGTRKFESALCGVYEVADLVNSDTIKWERYEYVGQGLKDEHGREKRMLELVFVETPVSEFIQFMKSKLAHFVKHDFTQKWQAKQYRQCIKTFPIGTVVSVIDYAENYTFLPRNEIQSEYCTSKQVTILVHIFYYHTQFSTADDRDERLRRNTGCCDALARSRKLQRRR</sequence>
<evidence type="ECO:0000313" key="3">
    <source>
        <dbReference type="Proteomes" id="UP001633002"/>
    </source>
</evidence>
<keyword evidence="3" id="KW-1185">Reference proteome</keyword>
<protein>
    <submittedName>
        <fullName evidence="2">Uncharacterized protein</fullName>
    </submittedName>
</protein>
<dbReference type="PANTHER" id="PTHR46601:SF1">
    <property type="entry name" value="ADF-H DOMAIN-CONTAINING PROTEIN"/>
    <property type="match status" value="1"/>
</dbReference>
<gene>
    <name evidence="2" type="ORF">R1sor_006461</name>
</gene>
<organism evidence="2 3">
    <name type="scientific">Riccia sorocarpa</name>
    <dbReference type="NCBI Taxonomy" id="122646"/>
    <lineage>
        <taxon>Eukaryota</taxon>
        <taxon>Viridiplantae</taxon>
        <taxon>Streptophyta</taxon>
        <taxon>Embryophyta</taxon>
        <taxon>Marchantiophyta</taxon>
        <taxon>Marchantiopsida</taxon>
        <taxon>Marchantiidae</taxon>
        <taxon>Marchantiales</taxon>
        <taxon>Ricciaceae</taxon>
        <taxon>Riccia</taxon>
    </lineage>
</organism>
<accession>A0ABD3HRT5</accession>
<feature type="region of interest" description="Disordered" evidence="1">
    <location>
        <begin position="1"/>
        <end position="63"/>
    </location>
</feature>
<dbReference type="EMBL" id="JBJQOH010000003">
    <property type="protein sequence ID" value="KAL3692810.1"/>
    <property type="molecule type" value="Genomic_DNA"/>
</dbReference>
<dbReference type="AlphaFoldDB" id="A0ABD3HRT5"/>
<proteinExistence type="predicted"/>